<dbReference type="KEGG" id="orm:HTY61_05610"/>
<keyword evidence="3 7" id="KW-0812">Transmembrane</keyword>
<feature type="transmembrane region" description="Helical" evidence="7">
    <location>
        <begin position="248"/>
        <end position="267"/>
    </location>
</feature>
<organism evidence="8 9">
    <name type="scientific">Oricola thermophila</name>
    <dbReference type="NCBI Taxonomy" id="2742145"/>
    <lineage>
        <taxon>Bacteria</taxon>
        <taxon>Pseudomonadati</taxon>
        <taxon>Pseudomonadota</taxon>
        <taxon>Alphaproteobacteria</taxon>
        <taxon>Hyphomicrobiales</taxon>
        <taxon>Ahrensiaceae</taxon>
        <taxon>Oricola</taxon>
    </lineage>
</organism>
<feature type="transmembrane region" description="Helical" evidence="7">
    <location>
        <begin position="110"/>
        <end position="128"/>
    </location>
</feature>
<evidence type="ECO:0000256" key="7">
    <source>
        <dbReference type="SAM" id="Phobius"/>
    </source>
</evidence>
<keyword evidence="4 7" id="KW-1133">Transmembrane helix</keyword>
<dbReference type="EMBL" id="CP054836">
    <property type="protein sequence ID" value="QKV17973.1"/>
    <property type="molecule type" value="Genomic_DNA"/>
</dbReference>
<evidence type="ECO:0000313" key="8">
    <source>
        <dbReference type="EMBL" id="QKV17973.1"/>
    </source>
</evidence>
<dbReference type="GO" id="GO:0044341">
    <property type="term" value="P:sodium-dependent phosphate transport"/>
    <property type="evidence" value="ECO:0007669"/>
    <property type="project" value="InterPro"/>
</dbReference>
<dbReference type="RefSeq" id="WP_175275870.1">
    <property type="nucleotide sequence ID" value="NZ_CP054836.1"/>
</dbReference>
<protein>
    <submittedName>
        <fullName evidence="8">Na/Pi cotransporter family protein</fullName>
    </submittedName>
</protein>
<evidence type="ECO:0000256" key="3">
    <source>
        <dbReference type="ARBA" id="ARBA00022692"/>
    </source>
</evidence>
<dbReference type="GO" id="GO:0005436">
    <property type="term" value="F:sodium:phosphate symporter activity"/>
    <property type="evidence" value="ECO:0007669"/>
    <property type="project" value="InterPro"/>
</dbReference>
<feature type="transmembrane region" description="Helical" evidence="7">
    <location>
        <begin position="216"/>
        <end position="236"/>
    </location>
</feature>
<keyword evidence="2" id="KW-1003">Cell membrane</keyword>
<evidence type="ECO:0000256" key="5">
    <source>
        <dbReference type="ARBA" id="ARBA00023136"/>
    </source>
</evidence>
<evidence type="ECO:0000256" key="4">
    <source>
        <dbReference type="ARBA" id="ARBA00022989"/>
    </source>
</evidence>
<sequence length="540" mass="57380">MVSNLMEAVGGIGLFLLGMLLLTDGLRAIAGDGVRRLLAAFTKSPLTGAVTGAATTALIQSSSATTMIAIGLVGAGLLSFSQSLGIIFGANIGTTITGWLVAVIGFRFKLGLAAMPLVLAGVALRIFATGRLSQFGMGVAGFALLFIGIDMMQAGLAALEGVVTPDRFPADTLFGRLQLVLIGILITLVTQSSSAGVATALVALHAGAISFPQACAMVVGMDVGAAFKSVLAVLGGSVAMRRTGYAHVIYNLATGLIAFAILPLYVWQAKVWLAAGGDAQIALVAFHTLFNTLGVILILPFTARFARVVECLVAEEGAPLVDRLDERLLDSPSAALDAAISTLRTVALELAQIVAGLLGRDGTRMPEPARILELRDALETVRMYLERIGTGHDNARLHERYQAAVHLLDHCNRLLSRCTQTARIRALRSDRRLRRLGGMVCEFSRRFAETGDAGALAPRFDRLRVLLRAQRHVVREKTIDRAAQGTLGTGATMLRLDAVRWLHRTTYHLWRIAHHLTVAGGSGKGREPVPAGLMDDDVED</sequence>
<dbReference type="Proteomes" id="UP000509367">
    <property type="component" value="Chromosome"/>
</dbReference>
<dbReference type="PANTHER" id="PTHR10010:SF46">
    <property type="entry name" value="SODIUM-DEPENDENT PHOSPHATE TRANSPORT PROTEIN 2B"/>
    <property type="match status" value="1"/>
</dbReference>
<comment type="subcellular location">
    <subcellularLocation>
        <location evidence="1">Cell membrane</location>
        <topology evidence="1">Multi-pass membrane protein</topology>
    </subcellularLocation>
</comment>
<dbReference type="InterPro" id="IPR003841">
    <property type="entry name" value="Na/Pi_transpt"/>
</dbReference>
<dbReference type="NCBIfam" id="NF037997">
    <property type="entry name" value="Na_Pi_symport"/>
    <property type="match status" value="1"/>
</dbReference>
<gene>
    <name evidence="8" type="ORF">HTY61_05610</name>
</gene>
<keyword evidence="5 7" id="KW-0472">Membrane</keyword>
<dbReference type="PANTHER" id="PTHR10010">
    <property type="entry name" value="SOLUTE CARRIER FAMILY 34 SODIUM PHOSPHATE , MEMBER 2-RELATED"/>
    <property type="match status" value="1"/>
</dbReference>
<feature type="transmembrane region" description="Helical" evidence="7">
    <location>
        <begin position="135"/>
        <end position="159"/>
    </location>
</feature>
<feature type="transmembrane region" description="Helical" evidence="7">
    <location>
        <begin position="52"/>
        <end position="77"/>
    </location>
</feature>
<name>A0A6N1VBP3_9HYPH</name>
<feature type="transmembrane region" description="Helical" evidence="7">
    <location>
        <begin position="279"/>
        <end position="301"/>
    </location>
</feature>
<feature type="transmembrane region" description="Helical" evidence="7">
    <location>
        <begin position="84"/>
        <end position="104"/>
    </location>
</feature>
<proteinExistence type="predicted"/>
<evidence type="ECO:0000256" key="2">
    <source>
        <dbReference type="ARBA" id="ARBA00022475"/>
    </source>
</evidence>
<evidence type="ECO:0000313" key="9">
    <source>
        <dbReference type="Proteomes" id="UP000509367"/>
    </source>
</evidence>
<dbReference type="Pfam" id="PF02690">
    <property type="entry name" value="Na_Pi_cotrans"/>
    <property type="match status" value="2"/>
</dbReference>
<keyword evidence="9" id="KW-1185">Reference proteome</keyword>
<reference evidence="8 9" key="1">
    <citation type="submission" date="2020-06" db="EMBL/GenBank/DDBJ databases">
        <title>Oricola thermophila sp. nov. isolated from a tidal sediments.</title>
        <authorList>
            <person name="Kwon K.K."/>
            <person name="Yang S.-H."/>
            <person name="Park M.-J."/>
        </authorList>
    </citation>
    <scope>NUCLEOTIDE SEQUENCE [LARGE SCALE GENOMIC DNA]</scope>
    <source>
        <strain evidence="8 9">MEBiC13590</strain>
    </source>
</reference>
<evidence type="ECO:0000256" key="6">
    <source>
        <dbReference type="SAM" id="MobiDB-lite"/>
    </source>
</evidence>
<evidence type="ECO:0000256" key="1">
    <source>
        <dbReference type="ARBA" id="ARBA00004651"/>
    </source>
</evidence>
<accession>A0A6N1VBP3</accession>
<dbReference type="AlphaFoldDB" id="A0A6N1VBP3"/>
<dbReference type="GO" id="GO:0005886">
    <property type="term" value="C:plasma membrane"/>
    <property type="evidence" value="ECO:0007669"/>
    <property type="project" value="UniProtKB-SubCell"/>
</dbReference>
<feature type="region of interest" description="Disordered" evidence="6">
    <location>
        <begin position="521"/>
        <end position="540"/>
    </location>
</feature>